<protein>
    <recommendedName>
        <fullName evidence="3">DUF2281 domain-containing protein</fullName>
    </recommendedName>
</protein>
<accession>A0ABZ0IK58</accession>
<reference evidence="1 2" key="1">
    <citation type="journal article" date="2023" name="Microbiol. Resour. Announc.">
        <title>Complete Genome Sequence of Imperialibacter roseus strain P4T.</title>
        <authorList>
            <person name="Tizabi D.R."/>
            <person name="Bachvaroff T."/>
            <person name="Hill R.T."/>
        </authorList>
    </citation>
    <scope>NUCLEOTIDE SEQUENCE [LARGE SCALE GENOMIC DNA]</scope>
    <source>
        <strain evidence="1 2">P4T</strain>
    </source>
</reference>
<dbReference type="Proteomes" id="UP001302349">
    <property type="component" value="Chromosome"/>
</dbReference>
<evidence type="ECO:0000313" key="2">
    <source>
        <dbReference type="Proteomes" id="UP001302349"/>
    </source>
</evidence>
<dbReference type="RefSeq" id="WP_317487350.1">
    <property type="nucleotide sequence ID" value="NZ_CP136051.1"/>
</dbReference>
<keyword evidence="2" id="KW-1185">Reference proteome</keyword>
<organism evidence="1 2">
    <name type="scientific">Imperialibacter roseus</name>
    <dbReference type="NCBI Taxonomy" id="1324217"/>
    <lineage>
        <taxon>Bacteria</taxon>
        <taxon>Pseudomonadati</taxon>
        <taxon>Bacteroidota</taxon>
        <taxon>Cytophagia</taxon>
        <taxon>Cytophagales</taxon>
        <taxon>Flammeovirgaceae</taxon>
        <taxon>Imperialibacter</taxon>
    </lineage>
</organism>
<sequence length="100" mass="11519">MTQLRKEAIANSRSAPTTWIFSFIYKKEQVMNEIVITPKTDKDTTFLVKLLRSLKNVGSIEVKQKETKPTSKGMLSVSEASLAKDWLSEEDNRWDELLKK</sequence>
<dbReference type="EMBL" id="CP136051">
    <property type="protein sequence ID" value="WOK04544.1"/>
    <property type="molecule type" value="Genomic_DNA"/>
</dbReference>
<proteinExistence type="predicted"/>
<name>A0ABZ0IK58_9BACT</name>
<evidence type="ECO:0008006" key="3">
    <source>
        <dbReference type="Google" id="ProtNLM"/>
    </source>
</evidence>
<gene>
    <name evidence="1" type="ORF">RT717_15795</name>
</gene>
<evidence type="ECO:0000313" key="1">
    <source>
        <dbReference type="EMBL" id="WOK04544.1"/>
    </source>
</evidence>